<dbReference type="EMBL" id="VRSV01000001">
    <property type="protein sequence ID" value="TXK13902.1"/>
    <property type="molecule type" value="Genomic_DNA"/>
</dbReference>
<dbReference type="GO" id="GO:0022857">
    <property type="term" value="F:transmembrane transporter activity"/>
    <property type="evidence" value="ECO:0007669"/>
    <property type="project" value="TreeGrafter"/>
</dbReference>
<organism evidence="5 6">
    <name type="scientific">Microbacterium hatanonis</name>
    <dbReference type="NCBI Taxonomy" id="404366"/>
    <lineage>
        <taxon>Bacteria</taxon>
        <taxon>Bacillati</taxon>
        <taxon>Actinomycetota</taxon>
        <taxon>Actinomycetes</taxon>
        <taxon>Micrococcales</taxon>
        <taxon>Microbacteriaceae</taxon>
        <taxon>Microbacterium</taxon>
    </lineage>
</organism>
<dbReference type="PROSITE" id="PS50893">
    <property type="entry name" value="ABC_TRANSPORTER_2"/>
    <property type="match status" value="1"/>
</dbReference>
<proteinExistence type="predicted"/>
<protein>
    <submittedName>
        <fullName evidence="5">ABC transporter ATP-binding protein</fullName>
    </submittedName>
</protein>
<dbReference type="SMART" id="SM00382">
    <property type="entry name" value="AAA"/>
    <property type="match status" value="1"/>
</dbReference>
<sequence>MRPVVRAEGLVRVFGDGALRTVAVDGVDLEVRAGEVVVVRGPSGSGKTTLLSLLAGIDAPGAGTAWIDDVEVTRASEGDLARLRAEVVGVIAQDFALVEMLTAAENVELPLRIARTPIAEREARVAEALEAVGLTPHARQRPDQLSGGQQQRVAIARALVHRPRVLLADEPTAQLDSASARTVMELIADRVHRDDMAAVVTTHDPELAAIADRVIEIHDGRLGAPAPTSRAEARRRRMLRGEAPA</sequence>
<evidence type="ECO:0000259" key="4">
    <source>
        <dbReference type="PROSITE" id="PS50893"/>
    </source>
</evidence>
<evidence type="ECO:0000256" key="2">
    <source>
        <dbReference type="ARBA" id="ARBA00022741"/>
    </source>
</evidence>
<comment type="caution">
    <text evidence="5">The sequence shown here is derived from an EMBL/GenBank/DDBJ whole genome shotgun (WGS) entry which is preliminary data.</text>
</comment>
<dbReference type="OrthoDB" id="9802264at2"/>
<dbReference type="InterPro" id="IPR017911">
    <property type="entry name" value="MacB-like_ATP-bd"/>
</dbReference>
<dbReference type="GO" id="GO:0005886">
    <property type="term" value="C:plasma membrane"/>
    <property type="evidence" value="ECO:0007669"/>
    <property type="project" value="TreeGrafter"/>
</dbReference>
<keyword evidence="3 5" id="KW-0067">ATP-binding</keyword>
<dbReference type="Pfam" id="PF00005">
    <property type="entry name" value="ABC_tran"/>
    <property type="match status" value="1"/>
</dbReference>
<dbReference type="FunFam" id="3.40.50.300:FF:000032">
    <property type="entry name" value="Export ABC transporter ATP-binding protein"/>
    <property type="match status" value="1"/>
</dbReference>
<dbReference type="Proteomes" id="UP000321034">
    <property type="component" value="Unassembled WGS sequence"/>
</dbReference>
<keyword evidence="2" id="KW-0547">Nucleotide-binding</keyword>
<dbReference type="InterPro" id="IPR003439">
    <property type="entry name" value="ABC_transporter-like_ATP-bd"/>
</dbReference>
<dbReference type="PANTHER" id="PTHR24220:SF685">
    <property type="entry name" value="ABC TRANSPORTER RELATED"/>
    <property type="match status" value="1"/>
</dbReference>
<evidence type="ECO:0000313" key="5">
    <source>
        <dbReference type="EMBL" id="TXK13902.1"/>
    </source>
</evidence>
<dbReference type="GO" id="GO:0005524">
    <property type="term" value="F:ATP binding"/>
    <property type="evidence" value="ECO:0007669"/>
    <property type="project" value="UniProtKB-KW"/>
</dbReference>
<dbReference type="InterPro" id="IPR017871">
    <property type="entry name" value="ABC_transporter-like_CS"/>
</dbReference>
<evidence type="ECO:0000256" key="3">
    <source>
        <dbReference type="ARBA" id="ARBA00022840"/>
    </source>
</evidence>
<accession>A0A5C8I4A0</accession>
<gene>
    <name evidence="5" type="ORF">FVP77_09920</name>
</gene>
<dbReference type="AlphaFoldDB" id="A0A5C8I4A0"/>
<dbReference type="PANTHER" id="PTHR24220">
    <property type="entry name" value="IMPORT ATP-BINDING PROTEIN"/>
    <property type="match status" value="1"/>
</dbReference>
<dbReference type="Gene3D" id="3.40.50.300">
    <property type="entry name" value="P-loop containing nucleotide triphosphate hydrolases"/>
    <property type="match status" value="1"/>
</dbReference>
<dbReference type="GO" id="GO:0098796">
    <property type="term" value="C:membrane protein complex"/>
    <property type="evidence" value="ECO:0007669"/>
    <property type="project" value="UniProtKB-ARBA"/>
</dbReference>
<evidence type="ECO:0000313" key="6">
    <source>
        <dbReference type="Proteomes" id="UP000321034"/>
    </source>
</evidence>
<dbReference type="InterPro" id="IPR015854">
    <property type="entry name" value="ABC_transpr_LolD-like"/>
</dbReference>
<dbReference type="PROSITE" id="PS00211">
    <property type="entry name" value="ABC_TRANSPORTER_1"/>
    <property type="match status" value="1"/>
</dbReference>
<evidence type="ECO:0000256" key="1">
    <source>
        <dbReference type="ARBA" id="ARBA00022448"/>
    </source>
</evidence>
<dbReference type="CDD" id="cd03255">
    <property type="entry name" value="ABC_MJ0796_LolCDE_FtsE"/>
    <property type="match status" value="1"/>
</dbReference>
<dbReference type="SUPFAM" id="SSF52540">
    <property type="entry name" value="P-loop containing nucleoside triphosphate hydrolases"/>
    <property type="match status" value="1"/>
</dbReference>
<dbReference type="InterPro" id="IPR003593">
    <property type="entry name" value="AAA+_ATPase"/>
</dbReference>
<feature type="domain" description="ABC transporter" evidence="4">
    <location>
        <begin position="5"/>
        <end position="244"/>
    </location>
</feature>
<keyword evidence="6" id="KW-1185">Reference proteome</keyword>
<reference evidence="5 6" key="1">
    <citation type="submission" date="2019-08" db="EMBL/GenBank/DDBJ databases">
        <authorList>
            <person name="Dong K."/>
        </authorList>
    </citation>
    <scope>NUCLEOTIDE SEQUENCE [LARGE SCALE GENOMIC DNA]</scope>
    <source>
        <strain evidence="5 6">JCM14558</strain>
    </source>
</reference>
<dbReference type="GO" id="GO:0016887">
    <property type="term" value="F:ATP hydrolysis activity"/>
    <property type="evidence" value="ECO:0007669"/>
    <property type="project" value="InterPro"/>
</dbReference>
<dbReference type="InterPro" id="IPR027417">
    <property type="entry name" value="P-loop_NTPase"/>
</dbReference>
<name>A0A5C8I4A0_9MICO</name>
<keyword evidence="1" id="KW-0813">Transport</keyword>
<dbReference type="RefSeq" id="WP_147894538.1">
    <property type="nucleotide sequence ID" value="NZ_BAAANR010000001.1"/>
</dbReference>